<feature type="compositionally biased region" description="Low complexity" evidence="1">
    <location>
        <begin position="112"/>
        <end position="123"/>
    </location>
</feature>
<evidence type="ECO:0000256" key="1">
    <source>
        <dbReference type="SAM" id="MobiDB-lite"/>
    </source>
</evidence>
<dbReference type="AlphaFoldDB" id="A0A9Q1G4W8"/>
<feature type="domain" description="DUF6729" evidence="2">
    <location>
        <begin position="245"/>
        <end position="329"/>
    </location>
</feature>
<protein>
    <recommendedName>
        <fullName evidence="2">DUF6729 domain-containing protein</fullName>
    </recommendedName>
</protein>
<dbReference type="PANTHER" id="PTHR24401">
    <property type="entry name" value="SI:CH211-243P7.3-RELATED"/>
    <property type="match status" value="1"/>
</dbReference>
<name>A0A9Q1G4W8_SYNKA</name>
<reference evidence="3" key="1">
    <citation type="journal article" date="2023" name="Science">
        <title>Genome structures resolve the early diversification of teleost fishes.</title>
        <authorList>
            <person name="Parey E."/>
            <person name="Louis A."/>
            <person name="Montfort J."/>
            <person name="Bouchez O."/>
            <person name="Roques C."/>
            <person name="Iampietro C."/>
            <person name="Lluch J."/>
            <person name="Castinel A."/>
            <person name="Donnadieu C."/>
            <person name="Desvignes T."/>
            <person name="Floi Bucao C."/>
            <person name="Jouanno E."/>
            <person name="Wen M."/>
            <person name="Mejri S."/>
            <person name="Dirks R."/>
            <person name="Jansen H."/>
            <person name="Henkel C."/>
            <person name="Chen W.J."/>
            <person name="Zahm M."/>
            <person name="Cabau C."/>
            <person name="Klopp C."/>
            <person name="Thompson A.W."/>
            <person name="Robinson-Rechavi M."/>
            <person name="Braasch I."/>
            <person name="Lecointre G."/>
            <person name="Bobe J."/>
            <person name="Postlethwait J.H."/>
            <person name="Berthelot C."/>
            <person name="Roest Crollius H."/>
            <person name="Guiguen Y."/>
        </authorList>
    </citation>
    <scope>NUCLEOTIDE SEQUENCE</scope>
    <source>
        <strain evidence="3">WJC10195</strain>
    </source>
</reference>
<feature type="compositionally biased region" description="Polar residues" evidence="1">
    <location>
        <begin position="62"/>
        <end position="75"/>
    </location>
</feature>
<dbReference type="Pfam" id="PF20499">
    <property type="entry name" value="DUF6729"/>
    <property type="match status" value="2"/>
</dbReference>
<dbReference type="Proteomes" id="UP001152622">
    <property type="component" value="Chromosome 2"/>
</dbReference>
<comment type="caution">
    <text evidence="3">The sequence shown here is derived from an EMBL/GenBank/DDBJ whole genome shotgun (WGS) entry which is preliminary data.</text>
</comment>
<accession>A0A9Q1G4W8</accession>
<feature type="compositionally biased region" description="Low complexity" evidence="1">
    <location>
        <begin position="76"/>
        <end position="86"/>
    </location>
</feature>
<evidence type="ECO:0000313" key="4">
    <source>
        <dbReference type="Proteomes" id="UP001152622"/>
    </source>
</evidence>
<evidence type="ECO:0000313" key="3">
    <source>
        <dbReference type="EMBL" id="KAJ8375066.1"/>
    </source>
</evidence>
<sequence length="374" mass="41428">MKHSVKFATTGVWPSEAGNRPAPRQKRWHDLYQRFSKPRFGGASGAAAKPNLVARKKPRNPLSPTTASVRTTTHHSTGPATASVTTTPPPRKSPARTYIRSMSPLSLPPSSPSTTSVRPSSVTASPASASWSLLPLVLLPPPDPVLPPLSGPAPDSLWLPAEMKKTIPPARPAVDCIHSVEEPEAAAGPEALVRVFCPVCRRHLTGYGIHKRARQVLDVDRYYLMVTKTLRCNSPRLQDQLPVDEYACDIRVIRMLRERTLGNSSTRLVKQLRENHGEQWLQRLARYLEVCADFVDRPSLFPVDFQEPPQPVAIPTNRWLLTVYGKDLMSRMGHIKARITSTFGSILKMDSTKKITKKLAGHAKAGLYVNFFCT</sequence>
<proteinExistence type="predicted"/>
<dbReference type="InterPro" id="IPR046616">
    <property type="entry name" value="DUF6729"/>
</dbReference>
<organism evidence="3 4">
    <name type="scientific">Synaphobranchus kaupii</name>
    <name type="common">Kaup's arrowtooth eel</name>
    <dbReference type="NCBI Taxonomy" id="118154"/>
    <lineage>
        <taxon>Eukaryota</taxon>
        <taxon>Metazoa</taxon>
        <taxon>Chordata</taxon>
        <taxon>Craniata</taxon>
        <taxon>Vertebrata</taxon>
        <taxon>Euteleostomi</taxon>
        <taxon>Actinopterygii</taxon>
        <taxon>Neopterygii</taxon>
        <taxon>Teleostei</taxon>
        <taxon>Anguilliformes</taxon>
        <taxon>Synaphobranchidae</taxon>
        <taxon>Synaphobranchus</taxon>
    </lineage>
</organism>
<dbReference type="PANTHER" id="PTHR24401:SF29">
    <property type="entry name" value="SI:CH211-243P7.3-RELATED"/>
    <property type="match status" value="1"/>
</dbReference>
<dbReference type="OrthoDB" id="8942218at2759"/>
<dbReference type="EMBL" id="JAINUF010000002">
    <property type="protein sequence ID" value="KAJ8375066.1"/>
    <property type="molecule type" value="Genomic_DNA"/>
</dbReference>
<feature type="domain" description="DUF6729" evidence="2">
    <location>
        <begin position="193"/>
        <end position="234"/>
    </location>
</feature>
<keyword evidence="4" id="KW-1185">Reference proteome</keyword>
<evidence type="ECO:0000259" key="2">
    <source>
        <dbReference type="Pfam" id="PF20499"/>
    </source>
</evidence>
<feature type="region of interest" description="Disordered" evidence="1">
    <location>
        <begin position="1"/>
        <end position="123"/>
    </location>
</feature>
<gene>
    <name evidence="3" type="ORF">SKAU_G00056460</name>
</gene>